<dbReference type="WBParaSite" id="SSLN_0001338701-mRNA-1">
    <property type="protein sequence ID" value="SSLN_0001338701-mRNA-1"/>
    <property type="gene ID" value="SSLN_0001338701"/>
</dbReference>
<evidence type="ECO:0000313" key="1">
    <source>
        <dbReference type="EMBL" id="VDL99274.1"/>
    </source>
</evidence>
<accession>A0A183T8U1</accession>
<dbReference type="InterPro" id="IPR036691">
    <property type="entry name" value="Endo/exonu/phosph_ase_sf"/>
</dbReference>
<organism evidence="3">
    <name type="scientific">Schistocephalus solidus</name>
    <name type="common">Tapeworm</name>
    <dbReference type="NCBI Taxonomy" id="70667"/>
    <lineage>
        <taxon>Eukaryota</taxon>
        <taxon>Metazoa</taxon>
        <taxon>Spiralia</taxon>
        <taxon>Lophotrochozoa</taxon>
        <taxon>Platyhelminthes</taxon>
        <taxon>Cestoda</taxon>
        <taxon>Eucestoda</taxon>
        <taxon>Diphyllobothriidea</taxon>
        <taxon>Diphyllobothriidae</taxon>
        <taxon>Schistocephalus</taxon>
    </lineage>
</organism>
<evidence type="ECO:0000313" key="3">
    <source>
        <dbReference type="WBParaSite" id="SSLN_0001338701-mRNA-1"/>
    </source>
</evidence>
<reference evidence="3" key="1">
    <citation type="submission" date="2016-06" db="UniProtKB">
        <authorList>
            <consortium name="WormBaseParasite"/>
        </authorList>
    </citation>
    <scope>IDENTIFICATION</scope>
</reference>
<sequence length="189" mass="20921">MPNLDGLDDDTDCASPCLSICAMLTDQLGQPEEHPIGIRTALVTRKLARYKGDIAARRETRLAKQGQLDDVGAGYTFLWSDRPKAEQRDAGVAFVIQKNIVGLLPCLPQGMNARLMSIHLPLRGENFTTIISVCAPFQLVSSAVAKDKIYEDLHVLLWTVPKATWIHLSRDAGSYWTMFFSGGEIDRTC</sequence>
<dbReference type="EMBL" id="UYSU01037618">
    <property type="protein sequence ID" value="VDL99274.1"/>
    <property type="molecule type" value="Genomic_DNA"/>
</dbReference>
<dbReference type="Gene3D" id="3.60.10.10">
    <property type="entry name" value="Endonuclease/exonuclease/phosphatase"/>
    <property type="match status" value="1"/>
</dbReference>
<proteinExistence type="predicted"/>
<dbReference type="Proteomes" id="UP000275846">
    <property type="component" value="Unassembled WGS sequence"/>
</dbReference>
<name>A0A183T8U1_SCHSO</name>
<evidence type="ECO:0000313" key="2">
    <source>
        <dbReference type="Proteomes" id="UP000275846"/>
    </source>
</evidence>
<dbReference type="AlphaFoldDB" id="A0A183T8U1"/>
<reference evidence="1 2" key="2">
    <citation type="submission" date="2018-11" db="EMBL/GenBank/DDBJ databases">
        <authorList>
            <consortium name="Pathogen Informatics"/>
        </authorList>
    </citation>
    <scope>NUCLEOTIDE SEQUENCE [LARGE SCALE GENOMIC DNA]</scope>
    <source>
        <strain evidence="1 2">NST_G2</strain>
    </source>
</reference>
<keyword evidence="2" id="KW-1185">Reference proteome</keyword>
<protein>
    <submittedName>
        <fullName evidence="1 3">Uncharacterized protein</fullName>
    </submittedName>
</protein>
<gene>
    <name evidence="1" type="ORF">SSLN_LOCUS12889</name>
</gene>